<feature type="compositionally biased region" description="Low complexity" evidence="3">
    <location>
        <begin position="1403"/>
        <end position="1417"/>
    </location>
</feature>
<feature type="domain" description="TrwC relaxase" evidence="4">
    <location>
        <begin position="66"/>
        <end position="392"/>
    </location>
</feature>
<sequence>MRCRSRSLLAMGVVRVTAMAPGSVEYLLHGCDSRPEQGHEHGSEQDIENGGDGVQRIPGAAEYLTSAAERGEPDGVWFGAGFEGLGLPFEAGATATADDVRAVFGQLRYPEHVLAGSTEKTPVYLGSKPRKFRTAAQIVADALKEEPTASAERRFEIETAANRNTRTPTAYYDVTFSPVKSVSMYYTALLAAGDNDGAETVRWAHDEAVRIALSSVQSDVAYVRSGRHEGRGPSGRTVGQWEAATGLAAVVYGHHTNRDGEPQLHSHAGVLNRAATADGRVLALDGQAFRPVKEALSAAYTRAYQQLLTERMGVLFQLRPDGLAREIAGFDPELLAQASTRTLERVRPAVAELVEAYTARHGRAPGPRARRALVEQAVKGTREPKRGLAGPAAVLAWTTGQPGRVDRLAAALDAVDEVVMAAATNGTHPVSARGGQELVTDGREAALEVLAVIGAGRAVSGQNTAVGEGAATLAGAVAIAIEAGVADVQSRYASWTVGNLTAAIDDHLGDHAAALGVAAAARPAFMATLTEAVLAEHGQFGIVQVSASDPVPVPDELRRLGAGGDGRSMFRAHIDERYATTAAVTAEERLLGYSRTDGLTPLPASRLVELGEVLGAEKLSADQAAVVAGVLGSGRTVDVLVGPAGTGKSHTVGALSAVWAGEHGGRVLGLATAEMAARNLAELGLEGMNTAQWRQRFLPDPSTGEVRDRLCAGDLVVVDEAGMSSTAELVEISDAAAAAGAKVLLVGDHHQLQPVGAGGMFAHLAAQAGVLELDTVHRFRHAWEAEASLQLRVGDVAAVAAYADRGRLRTGTVEEMSEHAVRGHMADMLDGKDALLIVGTNRTAAEMSRQVHETLVDLGRVSPDVLATVSRGGVENKIGVGDLIQATRNDRRLRVDPAPDGTVGEVLNKERYTVIGLSRDGAILARDQRGAVAHLTPEYVEKHVILGYAVTAYAAQGVTVDVGRGLLDRDATRESVYVPISRGRENNLLYMVTEQAPDGHDQRRIEDTPVQRLTDILARSDVAEAALTVREIAEHDTASFETLGALINQVSMRASGGRNADILTELLTDEQMERLQDEDAYGRMLAAVYGAELDGHDPRALLTEAVQCRGFDDAESIAKVLHWRVGELTTARAPENGTVEPEHGWTAVADTLAPGPVRDYLHQLGELAADRQSALGTEIALEPPQWALDRLPDVPDQDDTEARHAWEHRAGVVAAYREYRGIPEHQSSLGQAPPTQQPFAYALWREATEALDPDPTALAWQHKTDSELYQAREAWALALYHADEYGPRAVGEDLAATQRLATEINDDAVLTAAEADATADGPDRDELIEAADRYRALAQAYTAQAADMAEEYEARQQWWDEVAPLREADQAAAGELERRQLPAWRDTPAPATGEQLTLPTDVPEPAGAAEPGSSPAATQSSAEHEGPGADSESGPAPDLGHRVDSPAVEPDVQEPRASATPEAAQEEPSVDNGAGHSGERDPGAARDAVDDLRRVTRESQLRELHQRARVQNDQPHQDRDLDSGYAERAHRDQLAIENERHQHQSGQAEQIHEQVQEHGADYDPYDTDYGYDE</sequence>
<feature type="compositionally biased region" description="Basic and acidic residues" evidence="3">
    <location>
        <begin position="1550"/>
        <end position="1561"/>
    </location>
</feature>
<dbReference type="EMBL" id="BAAAJK010000008">
    <property type="protein sequence ID" value="GAA1388719.1"/>
    <property type="molecule type" value="Genomic_DNA"/>
</dbReference>
<feature type="compositionally biased region" description="Basic and acidic residues" evidence="3">
    <location>
        <begin position="31"/>
        <end position="44"/>
    </location>
</feature>
<keyword evidence="2" id="KW-0067">ATP-binding</keyword>
<dbReference type="Pfam" id="PF13604">
    <property type="entry name" value="AAA_30"/>
    <property type="match status" value="1"/>
</dbReference>
<keyword evidence="1" id="KW-0547">Nucleotide-binding</keyword>
<dbReference type="PANTHER" id="PTHR43788">
    <property type="entry name" value="DNA2/NAM7 HELICASE FAMILY MEMBER"/>
    <property type="match status" value="1"/>
</dbReference>
<dbReference type="PANTHER" id="PTHR43788:SF6">
    <property type="entry name" value="DNA HELICASE B"/>
    <property type="match status" value="1"/>
</dbReference>
<evidence type="ECO:0000313" key="6">
    <source>
        <dbReference type="Proteomes" id="UP001501414"/>
    </source>
</evidence>
<dbReference type="Pfam" id="PF08751">
    <property type="entry name" value="TrwC"/>
    <property type="match status" value="1"/>
</dbReference>
<evidence type="ECO:0000256" key="3">
    <source>
        <dbReference type="SAM" id="MobiDB-lite"/>
    </source>
</evidence>
<proteinExistence type="predicted"/>
<reference evidence="5 6" key="1">
    <citation type="journal article" date="2019" name="Int. J. Syst. Evol. Microbiol.">
        <title>The Global Catalogue of Microorganisms (GCM) 10K type strain sequencing project: providing services to taxonomists for standard genome sequencing and annotation.</title>
        <authorList>
            <consortium name="The Broad Institute Genomics Platform"/>
            <consortium name="The Broad Institute Genome Sequencing Center for Infectious Disease"/>
            <person name="Wu L."/>
            <person name="Ma J."/>
        </authorList>
    </citation>
    <scope>NUCLEOTIDE SEQUENCE [LARGE SCALE GENOMIC DNA]</scope>
    <source>
        <strain evidence="5 6">JCM 11896</strain>
    </source>
</reference>
<dbReference type="SUPFAM" id="SSF55464">
    <property type="entry name" value="Origin of replication-binding domain, RBD-like"/>
    <property type="match status" value="1"/>
</dbReference>
<feature type="region of interest" description="Disordered" evidence="3">
    <location>
        <begin position="1376"/>
        <end position="1573"/>
    </location>
</feature>
<feature type="region of interest" description="Disordered" evidence="3">
    <location>
        <begin position="31"/>
        <end position="56"/>
    </location>
</feature>
<dbReference type="Gene3D" id="3.40.50.300">
    <property type="entry name" value="P-loop containing nucleotide triphosphate hydrolases"/>
    <property type="match status" value="1"/>
</dbReference>
<dbReference type="InterPro" id="IPR027417">
    <property type="entry name" value="P-loop_NTPase"/>
</dbReference>
<organism evidence="5 6">
    <name type="scientific">Pseudonocardia kongjuensis</name>
    <dbReference type="NCBI Taxonomy" id="102227"/>
    <lineage>
        <taxon>Bacteria</taxon>
        <taxon>Bacillati</taxon>
        <taxon>Actinomycetota</taxon>
        <taxon>Actinomycetes</taxon>
        <taxon>Pseudonocardiales</taxon>
        <taxon>Pseudonocardiaceae</taxon>
        <taxon>Pseudonocardia</taxon>
    </lineage>
</organism>
<comment type="caution">
    <text evidence="5">The sequence shown here is derived from an EMBL/GenBank/DDBJ whole genome shotgun (WGS) entry which is preliminary data.</text>
</comment>
<evidence type="ECO:0000259" key="4">
    <source>
        <dbReference type="Pfam" id="PF08751"/>
    </source>
</evidence>
<evidence type="ECO:0000313" key="5">
    <source>
        <dbReference type="EMBL" id="GAA1388719.1"/>
    </source>
</evidence>
<dbReference type="Proteomes" id="UP001501414">
    <property type="component" value="Unassembled WGS sequence"/>
</dbReference>
<feature type="compositionally biased region" description="Acidic residues" evidence="3">
    <location>
        <begin position="1563"/>
        <end position="1573"/>
    </location>
</feature>
<feature type="compositionally biased region" description="Basic and acidic residues" evidence="3">
    <location>
        <begin position="1515"/>
        <end position="1542"/>
    </location>
</feature>
<evidence type="ECO:0000256" key="1">
    <source>
        <dbReference type="ARBA" id="ARBA00022741"/>
    </source>
</evidence>
<dbReference type="NCBIfam" id="NF041492">
    <property type="entry name" value="MobF"/>
    <property type="match status" value="1"/>
</dbReference>
<dbReference type="InterPro" id="IPR050534">
    <property type="entry name" value="Coronavir_polyprotein_1ab"/>
</dbReference>
<keyword evidence="6" id="KW-1185">Reference proteome</keyword>
<dbReference type="InterPro" id="IPR014862">
    <property type="entry name" value="TrwC"/>
</dbReference>
<dbReference type="SUPFAM" id="SSF52540">
    <property type="entry name" value="P-loop containing nucleoside triphosphate hydrolases"/>
    <property type="match status" value="2"/>
</dbReference>
<name>A0ABN1XS38_9PSEU</name>
<gene>
    <name evidence="5" type="ORF">GCM10009613_26520</name>
</gene>
<evidence type="ECO:0000256" key="2">
    <source>
        <dbReference type="ARBA" id="ARBA00022840"/>
    </source>
</evidence>
<protein>
    <recommendedName>
        <fullName evidence="4">TrwC relaxase domain-containing protein</fullName>
    </recommendedName>
</protein>
<dbReference type="CDD" id="cd18809">
    <property type="entry name" value="SF1_C_RecD"/>
    <property type="match status" value="1"/>
</dbReference>
<feature type="compositionally biased region" description="Basic and acidic residues" evidence="3">
    <location>
        <begin position="1477"/>
        <end position="1506"/>
    </location>
</feature>
<accession>A0ABN1XS38</accession>